<dbReference type="SUPFAM" id="SSF55811">
    <property type="entry name" value="Nudix"/>
    <property type="match status" value="1"/>
</dbReference>
<evidence type="ECO:0000256" key="1">
    <source>
        <dbReference type="ARBA" id="ARBA00001946"/>
    </source>
</evidence>
<dbReference type="PANTHER" id="PTHR11839:SF15">
    <property type="entry name" value="URIDINE DIPHOSPHATE GLUCOSE PYROPHOSPHATASE NUDT14"/>
    <property type="match status" value="1"/>
</dbReference>
<dbReference type="GO" id="GO:0042302">
    <property type="term" value="F:structural constituent of cuticle"/>
    <property type="evidence" value="ECO:0007669"/>
    <property type="project" value="InterPro"/>
</dbReference>
<feature type="compositionally biased region" description="Basic and acidic residues" evidence="15">
    <location>
        <begin position="221"/>
        <end position="230"/>
    </location>
</feature>
<dbReference type="GO" id="GO:0006753">
    <property type="term" value="P:nucleoside phosphate metabolic process"/>
    <property type="evidence" value="ECO:0007669"/>
    <property type="project" value="TreeGrafter"/>
</dbReference>
<dbReference type="InterPro" id="IPR002486">
    <property type="entry name" value="Col_cuticle_N"/>
</dbReference>
<evidence type="ECO:0000256" key="15">
    <source>
        <dbReference type="SAM" id="MobiDB-lite"/>
    </source>
</evidence>
<feature type="region of interest" description="Disordered" evidence="15">
    <location>
        <begin position="95"/>
        <end position="126"/>
    </location>
</feature>
<keyword evidence="16" id="KW-1133">Transmembrane helix</keyword>
<feature type="region of interest" description="Disordered" evidence="15">
    <location>
        <begin position="165"/>
        <end position="350"/>
    </location>
</feature>
<feature type="domain" description="Nudix hydrolase" evidence="17">
    <location>
        <begin position="353"/>
        <end position="513"/>
    </location>
</feature>
<dbReference type="FunFam" id="3.90.79.10:FF:000035">
    <property type="entry name" value="Uridine diphosphate glucose pyrophosphatase"/>
    <property type="match status" value="1"/>
</dbReference>
<dbReference type="Proteomes" id="UP000218231">
    <property type="component" value="Unassembled WGS sequence"/>
</dbReference>
<evidence type="ECO:0000256" key="5">
    <source>
        <dbReference type="ARBA" id="ARBA00022490"/>
    </source>
</evidence>
<dbReference type="PROSITE" id="PS51462">
    <property type="entry name" value="NUDIX"/>
    <property type="match status" value="1"/>
</dbReference>
<keyword evidence="16" id="KW-0472">Membrane</keyword>
<dbReference type="Gene3D" id="3.90.79.10">
    <property type="entry name" value="Nucleoside Triphosphate Pyrophosphohydrolase"/>
    <property type="match status" value="2"/>
</dbReference>
<dbReference type="SMART" id="SM01088">
    <property type="entry name" value="Col_cuticle_N"/>
    <property type="match status" value="1"/>
</dbReference>
<name>A0A2A2JN29_9BILA</name>
<comment type="subunit">
    <text evidence="3">Collagen polypeptide chains are complexed within the cuticle by disulfide bonds and other types of covalent cross-links.</text>
</comment>
<keyword evidence="16" id="KW-0812">Transmembrane</keyword>
<keyword evidence="9" id="KW-1015">Disulfide bond</keyword>
<evidence type="ECO:0000256" key="6">
    <source>
        <dbReference type="ARBA" id="ARBA00022737"/>
    </source>
</evidence>
<feature type="compositionally biased region" description="Low complexity" evidence="15">
    <location>
        <begin position="165"/>
        <end position="175"/>
    </location>
</feature>
<comment type="subcellular location">
    <subcellularLocation>
        <location evidence="2">Cytoplasm</location>
    </subcellularLocation>
</comment>
<evidence type="ECO:0000313" key="19">
    <source>
        <dbReference type="Proteomes" id="UP000218231"/>
    </source>
</evidence>
<evidence type="ECO:0000256" key="9">
    <source>
        <dbReference type="ARBA" id="ARBA00023157"/>
    </source>
</evidence>
<evidence type="ECO:0000259" key="17">
    <source>
        <dbReference type="PROSITE" id="PS51462"/>
    </source>
</evidence>
<evidence type="ECO:0000256" key="12">
    <source>
        <dbReference type="ARBA" id="ARBA00066480"/>
    </source>
</evidence>
<dbReference type="GO" id="GO:0005737">
    <property type="term" value="C:cytoplasm"/>
    <property type="evidence" value="ECO:0007669"/>
    <property type="project" value="UniProtKB-SubCell"/>
</dbReference>
<accession>A0A2A2JN29</accession>
<evidence type="ECO:0000256" key="13">
    <source>
        <dbReference type="ARBA" id="ARBA00071467"/>
    </source>
</evidence>
<dbReference type="AlphaFoldDB" id="A0A2A2JN29"/>
<reference evidence="18 19" key="1">
    <citation type="journal article" date="2017" name="Curr. Biol.">
        <title>Genome architecture and evolution of a unichromosomal asexual nematode.</title>
        <authorList>
            <person name="Fradin H."/>
            <person name="Zegar C."/>
            <person name="Gutwein M."/>
            <person name="Lucas J."/>
            <person name="Kovtun M."/>
            <person name="Corcoran D."/>
            <person name="Baugh L.R."/>
            <person name="Kiontke K."/>
            <person name="Gunsalus K."/>
            <person name="Fitch D.H."/>
            <person name="Piano F."/>
        </authorList>
    </citation>
    <scope>NUCLEOTIDE SEQUENCE [LARGE SCALE GENOMIC DNA]</scope>
    <source>
        <strain evidence="18">PF1309</strain>
    </source>
</reference>
<comment type="caution">
    <text evidence="18">The sequence shown here is derived from an EMBL/GenBank/DDBJ whole genome shotgun (WGS) entry which is preliminary data.</text>
</comment>
<comment type="subunit">
    <text evidence="4">Homodimer.</text>
</comment>
<dbReference type="InterPro" id="IPR015797">
    <property type="entry name" value="NUDIX_hydrolase-like_dom_sf"/>
</dbReference>
<dbReference type="PANTHER" id="PTHR11839">
    <property type="entry name" value="UDP/ADP-SUGAR PYROPHOSPHATASE"/>
    <property type="match status" value="1"/>
</dbReference>
<dbReference type="STRING" id="2018661.A0A2A2JN29"/>
<feature type="transmembrane region" description="Helical" evidence="16">
    <location>
        <begin position="6"/>
        <end position="27"/>
    </location>
</feature>
<comment type="function">
    <text evidence="11">Hydrolyzes UDP-glucose to glucose 1-phosphate and UMP and ADP-ribose to ribose 5-phosphate and AMP. The physiological substrate is probably UDP-glucose. Poor activity on other substrates such as ADP-glucose, CDP-glucose, GDP-glucose and GDP-mannose.</text>
</comment>
<feature type="compositionally biased region" description="Low complexity" evidence="15">
    <location>
        <begin position="279"/>
        <end position="300"/>
    </location>
</feature>
<sequence length="709" mass="78063">MSTGGYIGASVCLASVCGALLFIGYIVNDINTLRFEVESRVDEFRVLADDTWDRLLILSSPTGESFNPMPSIFRPKRHIYPGMCNCRENNEGCPAGPPNQAREEPTVTTVSQADRELPESSCPSCTTSQEAASAAHLDPQDHSETPCVFRIIIFEVYANFEYFQGPQGPQAPGPIGETGDKGPTGQRGFDGMNGPGTVGTPGPDGAQGEPGWLGEVGLPGKHGEPGRDGEPGEIGPQGPAGNPGSDGQPGQRGKAGSDGGKGDDANYCPCPPKSGRGGSSRPSSYTPPRANPAPSRNVNRNPPPPPSYNRPPPPQPSGYDEPAKHQPAPQTYEAAPPPAPSQDEKKRSLEFASSHSSVAVLLYHTEFRKFLVVRQFRPPVFVVAISRLPENKNKHLNEIDWSRYDLEMGYTLELCAGIIDKELPVKDIAREEVLEECGYAVTVDQLRSVTTYMTNSATHYVFYAEINESMKINEGGGNEFEGEDIEKVFLTEDEVRECLCHPTKGNSPFGFWISFHWWFFERNSKDSSHSTNEKIRYWDISPQPCSVSLLIHDVASNSLVVQQLFSPDALINRAIHMAWVNKQKEPTDFSILDQNGAFTLELFTEINNSEEDHSKTGKRLMQKLLGSDSYQMELVKNACVGIGVTGNRQSIFYVQLTDSNIQIDGDDEHKPVHLPVHSIQSLLQQDIRLLRVSFIYALKWFINTKTSDF</sequence>
<evidence type="ECO:0000256" key="7">
    <source>
        <dbReference type="ARBA" id="ARBA00022801"/>
    </source>
</evidence>
<gene>
    <name evidence="18" type="ORF">WR25_12392</name>
</gene>
<dbReference type="EC" id="3.6.1.45" evidence="12"/>
<keyword evidence="5" id="KW-0963">Cytoplasm</keyword>
<evidence type="ECO:0000313" key="18">
    <source>
        <dbReference type="EMBL" id="PAV63135.1"/>
    </source>
</evidence>
<protein>
    <recommendedName>
        <fullName evidence="13">Uridine diphosphate glucose pyrophosphatase NUDT14</fullName>
        <ecNumber evidence="12">3.6.1.45</ecNumber>
    </recommendedName>
    <alternativeName>
        <fullName evidence="14">Nucleoside diphosphate-linked moiety X motif 14</fullName>
    </alternativeName>
</protein>
<dbReference type="OrthoDB" id="5983381at2759"/>
<dbReference type="GO" id="GO:0008768">
    <property type="term" value="F:UDP-sugar diphosphatase activity"/>
    <property type="evidence" value="ECO:0007669"/>
    <property type="project" value="UniProtKB-EC"/>
</dbReference>
<dbReference type="Pfam" id="PF01484">
    <property type="entry name" value="Col_cuticle_N"/>
    <property type="match status" value="1"/>
</dbReference>
<evidence type="ECO:0000256" key="2">
    <source>
        <dbReference type="ARBA" id="ARBA00004496"/>
    </source>
</evidence>
<dbReference type="Pfam" id="PF01391">
    <property type="entry name" value="Collagen"/>
    <property type="match status" value="1"/>
</dbReference>
<feature type="compositionally biased region" description="Pro residues" evidence="15">
    <location>
        <begin position="301"/>
        <end position="316"/>
    </location>
</feature>
<evidence type="ECO:0000256" key="4">
    <source>
        <dbReference type="ARBA" id="ARBA00011738"/>
    </source>
</evidence>
<organism evidence="18 19">
    <name type="scientific">Diploscapter pachys</name>
    <dbReference type="NCBI Taxonomy" id="2018661"/>
    <lineage>
        <taxon>Eukaryota</taxon>
        <taxon>Metazoa</taxon>
        <taxon>Ecdysozoa</taxon>
        <taxon>Nematoda</taxon>
        <taxon>Chromadorea</taxon>
        <taxon>Rhabditida</taxon>
        <taxon>Rhabditina</taxon>
        <taxon>Rhabditomorpha</taxon>
        <taxon>Rhabditoidea</taxon>
        <taxon>Rhabditidae</taxon>
        <taxon>Diploscapter</taxon>
    </lineage>
</organism>
<dbReference type="InterPro" id="IPR000086">
    <property type="entry name" value="NUDIX_hydrolase_dom"/>
</dbReference>
<evidence type="ECO:0000256" key="11">
    <source>
        <dbReference type="ARBA" id="ARBA00054674"/>
    </source>
</evidence>
<dbReference type="GO" id="GO:0019693">
    <property type="term" value="P:ribose phosphate metabolic process"/>
    <property type="evidence" value="ECO:0007669"/>
    <property type="project" value="TreeGrafter"/>
</dbReference>
<keyword evidence="8" id="KW-0460">Magnesium</keyword>
<evidence type="ECO:0000256" key="16">
    <source>
        <dbReference type="SAM" id="Phobius"/>
    </source>
</evidence>
<evidence type="ECO:0000256" key="10">
    <source>
        <dbReference type="ARBA" id="ARBA00051086"/>
    </source>
</evidence>
<evidence type="ECO:0000256" key="3">
    <source>
        <dbReference type="ARBA" id="ARBA00011518"/>
    </source>
</evidence>
<dbReference type="InterPro" id="IPR008160">
    <property type="entry name" value="Collagen"/>
</dbReference>
<comment type="catalytic activity">
    <reaction evidence="10">
        <text>UDP-sugar + H2O = UMP + alpha-D-aldose 1-phosphate.</text>
        <dbReference type="EC" id="3.6.1.45"/>
    </reaction>
</comment>
<evidence type="ECO:0000256" key="8">
    <source>
        <dbReference type="ARBA" id="ARBA00022842"/>
    </source>
</evidence>
<evidence type="ECO:0000256" key="14">
    <source>
        <dbReference type="ARBA" id="ARBA00080475"/>
    </source>
</evidence>
<proteinExistence type="predicted"/>
<dbReference type="EMBL" id="LIAE01010329">
    <property type="protein sequence ID" value="PAV63135.1"/>
    <property type="molecule type" value="Genomic_DNA"/>
</dbReference>
<keyword evidence="19" id="KW-1185">Reference proteome</keyword>
<keyword evidence="6" id="KW-0677">Repeat</keyword>
<keyword evidence="7" id="KW-0378">Hydrolase</keyword>
<comment type="cofactor">
    <cofactor evidence="1">
        <name>Mg(2+)</name>
        <dbReference type="ChEBI" id="CHEBI:18420"/>
    </cofactor>
</comment>